<dbReference type="PANTHER" id="PTHR37017:SF11">
    <property type="entry name" value="ESTERASE_LIPASE_THIOESTERASE DOMAIN-CONTAINING PROTEIN"/>
    <property type="match status" value="1"/>
</dbReference>
<evidence type="ECO:0000256" key="5">
    <source>
        <dbReference type="SAM" id="MobiDB-lite"/>
    </source>
</evidence>
<dbReference type="GO" id="GO:0000981">
    <property type="term" value="F:DNA-binding transcription factor activity, RNA polymerase II-specific"/>
    <property type="evidence" value="ECO:0007669"/>
    <property type="project" value="InterPro"/>
</dbReference>
<dbReference type="InterPro" id="IPR029058">
    <property type="entry name" value="AB_hydrolase_fold"/>
</dbReference>
<dbReference type="GO" id="GO:0003677">
    <property type="term" value="F:DNA binding"/>
    <property type="evidence" value="ECO:0007669"/>
    <property type="project" value="UniProtKB-KW"/>
</dbReference>
<dbReference type="Gene3D" id="4.10.240.10">
    <property type="entry name" value="Zn(2)-C6 fungal-type DNA-binding domain"/>
    <property type="match status" value="1"/>
</dbReference>
<gene>
    <name evidence="8" type="ORF">N7537_008747</name>
</gene>
<keyword evidence="6" id="KW-1133">Transmembrane helix</keyword>
<proteinExistence type="predicted"/>
<organism evidence="8 9">
    <name type="scientific">Penicillium hordei</name>
    <dbReference type="NCBI Taxonomy" id="40994"/>
    <lineage>
        <taxon>Eukaryota</taxon>
        <taxon>Fungi</taxon>
        <taxon>Dikarya</taxon>
        <taxon>Ascomycota</taxon>
        <taxon>Pezizomycotina</taxon>
        <taxon>Eurotiomycetes</taxon>
        <taxon>Eurotiomycetidae</taxon>
        <taxon>Eurotiales</taxon>
        <taxon>Aspergillaceae</taxon>
        <taxon>Penicillium</taxon>
    </lineage>
</organism>
<dbReference type="EMBL" id="JAQJAE010000004">
    <property type="protein sequence ID" value="KAJ5598663.1"/>
    <property type="molecule type" value="Genomic_DNA"/>
</dbReference>
<dbReference type="Pfam" id="PF12697">
    <property type="entry name" value="Abhydrolase_6"/>
    <property type="match status" value="1"/>
</dbReference>
<dbReference type="PROSITE" id="PS50048">
    <property type="entry name" value="ZN2_CY6_FUNGAL_2"/>
    <property type="match status" value="1"/>
</dbReference>
<feature type="region of interest" description="Disordered" evidence="5">
    <location>
        <begin position="395"/>
        <end position="415"/>
    </location>
</feature>
<feature type="domain" description="Zn(2)-C6 fungal-type" evidence="7">
    <location>
        <begin position="270"/>
        <end position="307"/>
    </location>
</feature>
<comment type="caution">
    <text evidence="8">The sequence shown here is derived from an EMBL/GenBank/DDBJ whole genome shotgun (WGS) entry which is preliminary data.</text>
</comment>
<sequence length="1002" mass="109536">MVNPSIVIVPGAWHRPAHFQGLIDELVKANYDAEGVTMPSVDSSPPLPTWEQDAQAVRQVIMNKLDAGKDVVVLAHSFGGVAMSEAAKGLGKKNRDAQGLKGGIIKLVYMCAMALPEGQCHVGQLVPQTPEEEDIERQRKVLEEKFGGLDVSADGAISLPKDRVHLIFYNRCDQKDIDRAVELLGTFPVGPLTVPVTYTAYRDIPSTYIVCKNDQALREPFQRRMVAQGQGYFEVEECDEGHSPFMSNPGFIVDCASTSPVNPPRRQNTSCDPCRRSKRRCVVQSDPDGILDAICANCRRLKRQCTFEFAIAQSNPFSRKRQRRDCGEPGTSTTQNESNDFDTTTEEAAGSPSNRFDATSIADQDVLAAWLNLDYDEITADSVNLFSTKLEPSNSFSTFRSEDISPEESERDSQLTVITPQLTRLRGGQNPESTSHQPTVGLSFDSPIYLLNSGIDAKIFGDRLARIYEAIATASASRFLEYDCNLYATKSRYRLGDSDSGSSNGSAPTSSTMHPITILPRVAFPVSSQAMPYEISLLGSVRFLDHLGDLYGNRLNSAARKKSDETFKAVLRAFSMQWLPSSPSPSFATSSAYDHSRRNSNSGEAGDDSSLNAFIDAWVRARSLLNDAHDVRSFRVVLATLMFVGIVTPTKITEREDPVPNHFLDTALQKLSYLDGLVTQYCANLGPSSTYGALAEATLSIVRWTAYIRDTGAALAMDRQCKLPDLWGTTTVLSDKEAVAALAISQNILELDVNVQPICRKASAWNYQRTLFINNGSDKFEPRGCSASEISVVCPPVLGYLLVSSTPINSLTSLLSCISLIGISLTAYALVSLVMFWNLGIFLLVEVFKRVTKDLDPSAEQDLGPAVREYQSDAASCMAQVVECVLNLPAEEAFNLQNGLGAEVPLTAYHVTPSLTVTALQRAIESVIDLQLCSSFNDDLSDDAKFLIPDGIWNRQIDILMKGLMSLDVTIGGSQTCGVALAGLMQKHGDILSECWTSGFES</sequence>
<dbReference type="GO" id="GO:0072330">
    <property type="term" value="P:monocarboxylic acid biosynthetic process"/>
    <property type="evidence" value="ECO:0007669"/>
    <property type="project" value="UniProtKB-ARBA"/>
</dbReference>
<dbReference type="InterPro" id="IPR036864">
    <property type="entry name" value="Zn2-C6_fun-type_DNA-bd_sf"/>
</dbReference>
<feature type="region of interest" description="Disordered" evidence="5">
    <location>
        <begin position="318"/>
        <end position="357"/>
    </location>
</feature>
<evidence type="ECO:0000256" key="2">
    <source>
        <dbReference type="ARBA" id="ARBA00023125"/>
    </source>
</evidence>
<evidence type="ECO:0000256" key="4">
    <source>
        <dbReference type="ARBA" id="ARBA00023242"/>
    </source>
</evidence>
<dbReference type="RefSeq" id="XP_056751877.1">
    <property type="nucleotide sequence ID" value="XM_056899801.1"/>
</dbReference>
<dbReference type="PANTHER" id="PTHR37017">
    <property type="entry name" value="AB HYDROLASE-1 DOMAIN-CONTAINING PROTEIN-RELATED"/>
    <property type="match status" value="1"/>
</dbReference>
<keyword evidence="3" id="KW-0804">Transcription</keyword>
<dbReference type="GO" id="GO:0008270">
    <property type="term" value="F:zinc ion binding"/>
    <property type="evidence" value="ECO:0007669"/>
    <property type="project" value="InterPro"/>
</dbReference>
<dbReference type="InterPro" id="IPR000073">
    <property type="entry name" value="AB_hydrolase_1"/>
</dbReference>
<evidence type="ECO:0000256" key="6">
    <source>
        <dbReference type="SAM" id="Phobius"/>
    </source>
</evidence>
<dbReference type="Proteomes" id="UP001213799">
    <property type="component" value="Unassembled WGS sequence"/>
</dbReference>
<dbReference type="SMART" id="SM00066">
    <property type="entry name" value="GAL4"/>
    <property type="match status" value="1"/>
</dbReference>
<name>A0AAD6E257_9EURO</name>
<evidence type="ECO:0000313" key="9">
    <source>
        <dbReference type="Proteomes" id="UP001213799"/>
    </source>
</evidence>
<dbReference type="InterPro" id="IPR052897">
    <property type="entry name" value="Sec-Metab_Biosynth_Hydrolase"/>
</dbReference>
<dbReference type="GO" id="GO:0017000">
    <property type="term" value="P:antibiotic biosynthetic process"/>
    <property type="evidence" value="ECO:0007669"/>
    <property type="project" value="UniProtKB-ARBA"/>
</dbReference>
<keyword evidence="9" id="KW-1185">Reference proteome</keyword>
<accession>A0AAD6E257</accession>
<reference evidence="8" key="2">
    <citation type="submission" date="2023-01" db="EMBL/GenBank/DDBJ databases">
        <authorList>
            <person name="Petersen C."/>
        </authorList>
    </citation>
    <scope>NUCLEOTIDE SEQUENCE</scope>
    <source>
        <strain evidence="8">IBT 12815</strain>
    </source>
</reference>
<feature type="region of interest" description="Disordered" evidence="5">
    <location>
        <begin position="581"/>
        <end position="606"/>
    </location>
</feature>
<dbReference type="SUPFAM" id="SSF57701">
    <property type="entry name" value="Zn2/Cys6 DNA-binding domain"/>
    <property type="match status" value="1"/>
</dbReference>
<feature type="transmembrane region" description="Helical" evidence="6">
    <location>
        <begin position="818"/>
        <end position="845"/>
    </location>
</feature>
<protein>
    <recommendedName>
        <fullName evidence="7">Zn(2)-C6 fungal-type domain-containing protein</fullName>
    </recommendedName>
</protein>
<dbReference type="AlphaFoldDB" id="A0AAD6E257"/>
<keyword evidence="6" id="KW-0812">Transmembrane</keyword>
<evidence type="ECO:0000259" key="7">
    <source>
        <dbReference type="PROSITE" id="PS50048"/>
    </source>
</evidence>
<dbReference type="GeneID" id="81590043"/>
<dbReference type="Gene3D" id="3.40.50.1820">
    <property type="entry name" value="alpha/beta hydrolase"/>
    <property type="match status" value="1"/>
</dbReference>
<dbReference type="CDD" id="cd00067">
    <property type="entry name" value="GAL4"/>
    <property type="match status" value="1"/>
</dbReference>
<dbReference type="SUPFAM" id="SSF53474">
    <property type="entry name" value="alpha/beta-Hydrolases"/>
    <property type="match status" value="1"/>
</dbReference>
<keyword evidence="2" id="KW-0238">DNA-binding</keyword>
<keyword evidence="1" id="KW-0805">Transcription regulation</keyword>
<evidence type="ECO:0000256" key="1">
    <source>
        <dbReference type="ARBA" id="ARBA00023015"/>
    </source>
</evidence>
<keyword evidence="6" id="KW-0472">Membrane</keyword>
<reference evidence="8" key="1">
    <citation type="journal article" date="2023" name="IMA Fungus">
        <title>Comparative genomic study of the Penicillium genus elucidates a diverse pangenome and 15 lateral gene transfer events.</title>
        <authorList>
            <person name="Petersen C."/>
            <person name="Sorensen T."/>
            <person name="Nielsen M.R."/>
            <person name="Sondergaard T.E."/>
            <person name="Sorensen J.L."/>
            <person name="Fitzpatrick D.A."/>
            <person name="Frisvad J.C."/>
            <person name="Nielsen K.L."/>
        </authorList>
    </citation>
    <scope>NUCLEOTIDE SEQUENCE</scope>
    <source>
        <strain evidence="8">IBT 12815</strain>
    </source>
</reference>
<evidence type="ECO:0000256" key="3">
    <source>
        <dbReference type="ARBA" id="ARBA00023163"/>
    </source>
</evidence>
<feature type="compositionally biased region" description="Low complexity" evidence="5">
    <location>
        <begin position="581"/>
        <end position="592"/>
    </location>
</feature>
<dbReference type="InterPro" id="IPR001138">
    <property type="entry name" value="Zn2Cys6_DnaBD"/>
</dbReference>
<evidence type="ECO:0000313" key="8">
    <source>
        <dbReference type="EMBL" id="KAJ5598663.1"/>
    </source>
</evidence>
<keyword evidence="4" id="KW-0539">Nucleus</keyword>